<dbReference type="InterPro" id="IPR036249">
    <property type="entry name" value="Thioredoxin-like_sf"/>
</dbReference>
<dbReference type="AlphaFoldDB" id="A0A9W6GJ04"/>
<name>A0A9W6GJ04_9FUSO</name>
<evidence type="ECO:0000313" key="2">
    <source>
        <dbReference type="Proteomes" id="UP001144471"/>
    </source>
</evidence>
<accession>A0A9W6GJ04</accession>
<reference evidence="1" key="1">
    <citation type="submission" date="2022-12" db="EMBL/GenBank/DDBJ databases">
        <title>Reference genome sequencing for broad-spectrum identification of bacterial and archaeal isolates by mass spectrometry.</title>
        <authorList>
            <person name="Sekiguchi Y."/>
            <person name="Tourlousse D.M."/>
        </authorList>
    </citation>
    <scope>NUCLEOTIDE SEQUENCE</scope>
    <source>
        <strain evidence="1">10succ1</strain>
    </source>
</reference>
<dbReference type="Proteomes" id="UP001144471">
    <property type="component" value="Unassembled WGS sequence"/>
</dbReference>
<sequence>MLADELKKISKQFKESVPADIVKTIEKSIAEVAEGKILQTSLKVGDKMPEFILSNAVGNSISSTELLSKGPLVVNFYRGGW</sequence>
<gene>
    <name evidence="1" type="ORF">PM10SUCC1_00670</name>
</gene>
<evidence type="ECO:0008006" key="3">
    <source>
        <dbReference type="Google" id="ProtNLM"/>
    </source>
</evidence>
<dbReference type="EMBL" id="BSDY01000001">
    <property type="protein sequence ID" value="GLI54552.1"/>
    <property type="molecule type" value="Genomic_DNA"/>
</dbReference>
<evidence type="ECO:0000313" key="1">
    <source>
        <dbReference type="EMBL" id="GLI54552.1"/>
    </source>
</evidence>
<proteinExistence type="predicted"/>
<organism evidence="1 2">
    <name type="scientific">Propionigenium maris DSM 9537</name>
    <dbReference type="NCBI Taxonomy" id="1123000"/>
    <lineage>
        <taxon>Bacteria</taxon>
        <taxon>Fusobacteriati</taxon>
        <taxon>Fusobacteriota</taxon>
        <taxon>Fusobacteriia</taxon>
        <taxon>Fusobacteriales</taxon>
        <taxon>Fusobacteriaceae</taxon>
        <taxon>Propionigenium</taxon>
    </lineage>
</organism>
<keyword evidence="2" id="KW-1185">Reference proteome</keyword>
<comment type="caution">
    <text evidence="1">The sequence shown here is derived from an EMBL/GenBank/DDBJ whole genome shotgun (WGS) entry which is preliminary data.</text>
</comment>
<dbReference type="Gene3D" id="3.40.30.10">
    <property type="entry name" value="Glutaredoxin"/>
    <property type="match status" value="1"/>
</dbReference>
<dbReference type="RefSeq" id="WP_281832239.1">
    <property type="nucleotide sequence ID" value="NZ_BSDY01000001.1"/>
</dbReference>
<dbReference type="SUPFAM" id="SSF52833">
    <property type="entry name" value="Thioredoxin-like"/>
    <property type="match status" value="1"/>
</dbReference>
<protein>
    <recommendedName>
        <fullName evidence="3">AhpC/TSA family protein</fullName>
    </recommendedName>
</protein>